<dbReference type="EMBL" id="CP104971">
    <property type="protein sequence ID" value="UXN57856.1"/>
    <property type="molecule type" value="Genomic_DNA"/>
</dbReference>
<sequence length="121" mass="13277">MVEIPPSKPELAATEDLRKKPENPIASPRKTIRKSEKPIRNQGAKAVGHPRQKSSDLSDQAVTMVSRPTRGLRARSHTVSEVARDNPGTTTSVLGVVGVLGFLFGVLVGRALTEKTRHRWY</sequence>
<organism evidence="1 2">
    <name type="scientific">Phyllobacterium zundukense</name>
    <dbReference type="NCBI Taxonomy" id="1867719"/>
    <lineage>
        <taxon>Bacteria</taxon>
        <taxon>Pseudomonadati</taxon>
        <taxon>Pseudomonadota</taxon>
        <taxon>Alphaproteobacteria</taxon>
        <taxon>Hyphomicrobiales</taxon>
        <taxon>Phyllobacteriaceae</taxon>
        <taxon>Phyllobacterium</taxon>
    </lineage>
</organism>
<keyword evidence="1" id="KW-0614">Plasmid</keyword>
<accession>A0ACD4CWC2</accession>
<proteinExistence type="predicted"/>
<reference evidence="1" key="1">
    <citation type="submission" date="2022-09" db="EMBL/GenBank/DDBJ databases">
        <title>Interaction between co-microsymbionts with complementary sets of symbiotic genes in legume-rhizobium systems.</title>
        <authorList>
            <person name="Safronova V."/>
            <person name="Sazanova A."/>
            <person name="Afonin A."/>
            <person name="Chirak E."/>
        </authorList>
    </citation>
    <scope>NUCLEOTIDE SEQUENCE</scope>
    <source>
        <strain evidence="1">A18/3m</strain>
    </source>
</reference>
<dbReference type="Proteomes" id="UP001061991">
    <property type="component" value="Plasmid p_unnamed2"/>
</dbReference>
<gene>
    <name evidence="1" type="ORF">N8E88_06020</name>
</gene>
<name>A0ACD4CWC2_9HYPH</name>
<protein>
    <submittedName>
        <fullName evidence="1">Uncharacterized protein</fullName>
    </submittedName>
</protein>
<keyword evidence="2" id="KW-1185">Reference proteome</keyword>
<geneLocation type="plasmid" evidence="1 2">
    <name>p_unnamed2</name>
</geneLocation>
<evidence type="ECO:0000313" key="2">
    <source>
        <dbReference type="Proteomes" id="UP001061991"/>
    </source>
</evidence>
<evidence type="ECO:0000313" key="1">
    <source>
        <dbReference type="EMBL" id="UXN57856.1"/>
    </source>
</evidence>